<comment type="caution">
    <text evidence="2">The sequence shown here is derived from an EMBL/GenBank/DDBJ whole genome shotgun (WGS) entry which is preliminary data.</text>
</comment>
<dbReference type="AlphaFoldDB" id="A0AAU9TYR0"/>
<accession>A0AAU9TYR0</accession>
<dbReference type="EMBL" id="CAKOGL010000010">
    <property type="protein sequence ID" value="CAH2090963.1"/>
    <property type="molecule type" value="Genomic_DNA"/>
</dbReference>
<name>A0AAU9TYR0_EUPED</name>
<evidence type="ECO:0000313" key="2">
    <source>
        <dbReference type="EMBL" id="CAH2090963.1"/>
    </source>
</evidence>
<reference evidence="2" key="1">
    <citation type="submission" date="2022-03" db="EMBL/GenBank/DDBJ databases">
        <authorList>
            <person name="Tunstrom K."/>
        </authorList>
    </citation>
    <scope>NUCLEOTIDE SEQUENCE</scope>
</reference>
<sequence length="235" mass="27155">MQAFDLNNKLFAPNNFEYVEINKTTQSTGEQKNVVYGIKNAISLLNELENSFKKSKHYEEKLLKCRMLHKHFHSNDLWNTDDSDTKNSQNINKSSKRSNTDASKSPRSAFAITESWSTMSIVCLQYQYEELSKRYKNLLKAYNDACSSLSSQDHELLELRSQLKEAHADITKAHETILNVGSKYLTLKQKKLFQKISYQTKLEDLKKAIHDILVTAERASLELNEKSTPQLFSTY</sequence>
<keyword evidence="3" id="KW-1185">Reference proteome</keyword>
<feature type="compositionally biased region" description="Polar residues" evidence="1">
    <location>
        <begin position="78"/>
        <end position="93"/>
    </location>
</feature>
<gene>
    <name evidence="2" type="ORF">EEDITHA_LOCUS6867</name>
</gene>
<protein>
    <submittedName>
        <fullName evidence="2">Uncharacterized protein</fullName>
    </submittedName>
</protein>
<feature type="region of interest" description="Disordered" evidence="1">
    <location>
        <begin position="78"/>
        <end position="104"/>
    </location>
</feature>
<evidence type="ECO:0000313" key="3">
    <source>
        <dbReference type="Proteomes" id="UP001153954"/>
    </source>
</evidence>
<dbReference type="Proteomes" id="UP001153954">
    <property type="component" value="Unassembled WGS sequence"/>
</dbReference>
<proteinExistence type="predicted"/>
<organism evidence="2 3">
    <name type="scientific">Euphydryas editha</name>
    <name type="common">Edith's checkerspot</name>
    <dbReference type="NCBI Taxonomy" id="104508"/>
    <lineage>
        <taxon>Eukaryota</taxon>
        <taxon>Metazoa</taxon>
        <taxon>Ecdysozoa</taxon>
        <taxon>Arthropoda</taxon>
        <taxon>Hexapoda</taxon>
        <taxon>Insecta</taxon>
        <taxon>Pterygota</taxon>
        <taxon>Neoptera</taxon>
        <taxon>Endopterygota</taxon>
        <taxon>Lepidoptera</taxon>
        <taxon>Glossata</taxon>
        <taxon>Ditrysia</taxon>
        <taxon>Papilionoidea</taxon>
        <taxon>Nymphalidae</taxon>
        <taxon>Nymphalinae</taxon>
        <taxon>Euphydryas</taxon>
    </lineage>
</organism>
<evidence type="ECO:0000256" key="1">
    <source>
        <dbReference type="SAM" id="MobiDB-lite"/>
    </source>
</evidence>